<protein>
    <recommendedName>
        <fullName evidence="8">Probable membrane transporter protein</fullName>
    </recommendedName>
</protein>
<evidence type="ECO:0000256" key="8">
    <source>
        <dbReference type="RuleBase" id="RU363041"/>
    </source>
</evidence>
<dbReference type="STRING" id="349521.HCH_01625"/>
<dbReference type="RefSeq" id="WP_011395553.1">
    <property type="nucleotide sequence ID" value="NC_007645.1"/>
</dbReference>
<gene>
    <name evidence="9" type="ordered locus">HCH_01625</name>
</gene>
<feature type="transmembrane region" description="Helical" evidence="8">
    <location>
        <begin position="6"/>
        <end position="32"/>
    </location>
</feature>
<proteinExistence type="inferred from homology"/>
<comment type="similarity">
    <text evidence="2 8">Belongs to the 4-toluene sulfonate uptake permease (TSUP) (TC 2.A.102) family.</text>
</comment>
<keyword evidence="7 8" id="KW-0472">Membrane</keyword>
<sequence length="243" mass="26117">MDFDTAFFCILAAGFITGFSKFSIGGMGLLILPIIAIAYPGPEALGILIPMYIATDILAVKSYGRDASWPIVLRLLPLALIGIGLGIWLLSSINPEQFTLLLGVMIVLILALGLWLDYRPSAVMRHPAATQAMGLLSGFVTMTANAAGPLLSLYLMEQRLSKEAYVGTRAWAFMILNSAKVPLLIAAGFLNEEIALRSLAGLPGLLVGSLAGYWLLKKLNINQFKWMIRGMAAIAAVKMLAFG</sequence>
<evidence type="ECO:0000256" key="6">
    <source>
        <dbReference type="ARBA" id="ARBA00022989"/>
    </source>
</evidence>
<keyword evidence="3" id="KW-0813">Transport</keyword>
<dbReference type="Pfam" id="PF01925">
    <property type="entry name" value="TauE"/>
    <property type="match status" value="1"/>
</dbReference>
<evidence type="ECO:0000256" key="1">
    <source>
        <dbReference type="ARBA" id="ARBA00004651"/>
    </source>
</evidence>
<evidence type="ECO:0000256" key="4">
    <source>
        <dbReference type="ARBA" id="ARBA00022475"/>
    </source>
</evidence>
<organism evidence="9 10">
    <name type="scientific">Hahella chejuensis (strain KCTC 2396)</name>
    <dbReference type="NCBI Taxonomy" id="349521"/>
    <lineage>
        <taxon>Bacteria</taxon>
        <taxon>Pseudomonadati</taxon>
        <taxon>Pseudomonadota</taxon>
        <taxon>Gammaproteobacteria</taxon>
        <taxon>Oceanospirillales</taxon>
        <taxon>Hahellaceae</taxon>
        <taxon>Hahella</taxon>
    </lineage>
</organism>
<evidence type="ECO:0000256" key="3">
    <source>
        <dbReference type="ARBA" id="ARBA00022448"/>
    </source>
</evidence>
<evidence type="ECO:0000313" key="10">
    <source>
        <dbReference type="Proteomes" id="UP000000238"/>
    </source>
</evidence>
<dbReference type="PANTHER" id="PTHR30269">
    <property type="entry name" value="TRANSMEMBRANE PROTEIN YFCA"/>
    <property type="match status" value="1"/>
</dbReference>
<keyword evidence="4 8" id="KW-1003">Cell membrane</keyword>
<feature type="transmembrane region" description="Helical" evidence="8">
    <location>
        <begin position="196"/>
        <end position="216"/>
    </location>
</feature>
<dbReference type="HOGENOM" id="CLU_054750_0_0_6"/>
<feature type="transmembrane region" description="Helical" evidence="8">
    <location>
        <begin position="98"/>
        <end position="116"/>
    </location>
</feature>
<evidence type="ECO:0000256" key="2">
    <source>
        <dbReference type="ARBA" id="ARBA00009142"/>
    </source>
</evidence>
<dbReference type="eggNOG" id="COG0730">
    <property type="taxonomic scope" value="Bacteria"/>
</dbReference>
<dbReference type="OrthoDB" id="9801058at2"/>
<keyword evidence="10" id="KW-1185">Reference proteome</keyword>
<evidence type="ECO:0000256" key="7">
    <source>
        <dbReference type="ARBA" id="ARBA00023136"/>
    </source>
</evidence>
<reference evidence="9 10" key="1">
    <citation type="journal article" date="2005" name="Nucleic Acids Res.">
        <title>Genomic blueprint of Hahella chejuensis, a marine microbe producing an algicidal agent.</title>
        <authorList>
            <person name="Jeong H."/>
            <person name="Yim J.H."/>
            <person name="Lee C."/>
            <person name="Choi S.-H."/>
            <person name="Park Y.K."/>
            <person name="Yoon S.H."/>
            <person name="Hur C.-G."/>
            <person name="Kang H.-Y."/>
            <person name="Kim D."/>
            <person name="Lee H.H."/>
            <person name="Park K.H."/>
            <person name="Park S.-H."/>
            <person name="Park H.-S."/>
            <person name="Lee H.K."/>
            <person name="Oh T.K."/>
            <person name="Kim J.F."/>
        </authorList>
    </citation>
    <scope>NUCLEOTIDE SEQUENCE [LARGE SCALE GENOMIC DNA]</scope>
    <source>
        <strain evidence="9 10">KCTC 2396</strain>
    </source>
</reference>
<dbReference type="InterPro" id="IPR002781">
    <property type="entry name" value="TM_pro_TauE-like"/>
</dbReference>
<dbReference type="Proteomes" id="UP000000238">
    <property type="component" value="Chromosome"/>
</dbReference>
<keyword evidence="6 8" id="KW-1133">Transmembrane helix</keyword>
<evidence type="ECO:0000256" key="5">
    <source>
        <dbReference type="ARBA" id="ARBA00022692"/>
    </source>
</evidence>
<dbReference type="PANTHER" id="PTHR30269:SF23">
    <property type="entry name" value="MEMBRANE TRANSPORTER PROTEIN YDHB-RELATED"/>
    <property type="match status" value="1"/>
</dbReference>
<comment type="subcellular location">
    <subcellularLocation>
        <location evidence="1 8">Cell membrane</location>
        <topology evidence="1 8">Multi-pass membrane protein</topology>
    </subcellularLocation>
</comment>
<feature type="transmembrane region" description="Helical" evidence="8">
    <location>
        <begin position="136"/>
        <end position="156"/>
    </location>
</feature>
<dbReference type="InterPro" id="IPR052017">
    <property type="entry name" value="TSUP"/>
</dbReference>
<evidence type="ECO:0000313" key="9">
    <source>
        <dbReference type="EMBL" id="ABC28481.1"/>
    </source>
</evidence>
<dbReference type="EMBL" id="CP000155">
    <property type="protein sequence ID" value="ABC28481.1"/>
    <property type="molecule type" value="Genomic_DNA"/>
</dbReference>
<accession>Q2SLJ3</accession>
<dbReference type="KEGG" id="hch:HCH_01625"/>
<feature type="transmembrane region" description="Helical" evidence="8">
    <location>
        <begin position="168"/>
        <end position="190"/>
    </location>
</feature>
<dbReference type="GO" id="GO:0005886">
    <property type="term" value="C:plasma membrane"/>
    <property type="evidence" value="ECO:0007669"/>
    <property type="project" value="UniProtKB-SubCell"/>
</dbReference>
<keyword evidence="5 8" id="KW-0812">Transmembrane</keyword>
<dbReference type="AlphaFoldDB" id="Q2SLJ3"/>
<name>Q2SLJ3_HAHCH</name>
<feature type="transmembrane region" description="Helical" evidence="8">
    <location>
        <begin position="69"/>
        <end position="91"/>
    </location>
</feature>